<dbReference type="EMBL" id="JANCYU010000053">
    <property type="protein sequence ID" value="KAK4527595.1"/>
    <property type="molecule type" value="Genomic_DNA"/>
</dbReference>
<sequence>MQKCLIKHITRRIGFYRRLYSSSTSTAEQASEEPKRWQLFSAAILERIPKIMKPLSQFEIDYRLYRHEAKLAFARKMSSSWFPKGQREDPVTGEVLIGEFSRRNFNPASLETEADRSGNNKTLDRKLADSIYFVVKRENRVWQFPQGEAEDGKTLRQTAEEALNKFVGDRLTLHFVSNIPACHIEREFPSKVKQERNWDGAKIFFYRALVVEGNLEEIPFDYDFAWLSAEEMSKVLPTAYYDAVKNIL</sequence>
<proteinExistence type="predicted"/>
<dbReference type="PANTHER" id="PTHR13124:SF12">
    <property type="entry name" value="LARGE RIBOSOMAL SUBUNIT PROTEIN ML46"/>
    <property type="match status" value="1"/>
</dbReference>
<evidence type="ECO:0008006" key="3">
    <source>
        <dbReference type="Google" id="ProtNLM"/>
    </source>
</evidence>
<name>A0AAV9IJH8_9RHOD</name>
<dbReference type="GO" id="GO:0005762">
    <property type="term" value="C:mitochondrial large ribosomal subunit"/>
    <property type="evidence" value="ECO:0007669"/>
    <property type="project" value="TreeGrafter"/>
</dbReference>
<dbReference type="AlphaFoldDB" id="A0AAV9IJH8"/>
<dbReference type="Gene3D" id="3.90.79.10">
    <property type="entry name" value="Nucleoside Triphosphate Pyrophosphohydrolase"/>
    <property type="match status" value="1"/>
</dbReference>
<organism evidence="1 2">
    <name type="scientific">Galdieria yellowstonensis</name>
    <dbReference type="NCBI Taxonomy" id="3028027"/>
    <lineage>
        <taxon>Eukaryota</taxon>
        <taxon>Rhodophyta</taxon>
        <taxon>Bangiophyceae</taxon>
        <taxon>Galdieriales</taxon>
        <taxon>Galdieriaceae</taxon>
        <taxon>Galdieria</taxon>
    </lineage>
</organism>
<evidence type="ECO:0000313" key="1">
    <source>
        <dbReference type="EMBL" id="KAK4527595.1"/>
    </source>
</evidence>
<dbReference type="InterPro" id="IPR033650">
    <property type="entry name" value="Ribosomal_mL46_NUDIX"/>
</dbReference>
<dbReference type="GO" id="GO:0003735">
    <property type="term" value="F:structural constituent of ribosome"/>
    <property type="evidence" value="ECO:0007669"/>
    <property type="project" value="InterPro"/>
</dbReference>
<accession>A0AAV9IJH8</accession>
<dbReference type="Proteomes" id="UP001300502">
    <property type="component" value="Unassembled WGS sequence"/>
</dbReference>
<protein>
    <recommendedName>
        <fullName evidence="3">Ribosomal protein L46 N-terminal domain-containing protein</fullName>
    </recommendedName>
</protein>
<gene>
    <name evidence="1" type="ORF">GAYE_SCF41G5518</name>
</gene>
<evidence type="ECO:0000313" key="2">
    <source>
        <dbReference type="Proteomes" id="UP001300502"/>
    </source>
</evidence>
<dbReference type="CDD" id="cd04661">
    <property type="entry name" value="NUDIX_MRP_L46"/>
    <property type="match status" value="1"/>
</dbReference>
<keyword evidence="2" id="KW-1185">Reference proteome</keyword>
<reference evidence="1 2" key="1">
    <citation type="submission" date="2022-07" db="EMBL/GenBank/DDBJ databases">
        <title>Genome-wide signatures of adaptation to extreme environments.</title>
        <authorList>
            <person name="Cho C.H."/>
            <person name="Yoon H.S."/>
        </authorList>
    </citation>
    <scope>NUCLEOTIDE SEQUENCE [LARGE SCALE GENOMIC DNA]</scope>
    <source>
        <strain evidence="1 2">108.79 E11</strain>
    </source>
</reference>
<dbReference type="InterPro" id="IPR040008">
    <property type="entry name" value="Ribosomal_mL46"/>
</dbReference>
<dbReference type="PANTHER" id="PTHR13124">
    <property type="entry name" value="39S RIBOSOMAL PROTEIN L46, MITOCHONDRIAL PRECURSOR-RELATED"/>
    <property type="match status" value="1"/>
</dbReference>
<comment type="caution">
    <text evidence="1">The sequence shown here is derived from an EMBL/GenBank/DDBJ whole genome shotgun (WGS) entry which is preliminary data.</text>
</comment>